<sequence length="214" mass="25750">MRERKYRGFQNLWEDIASWVEFNKNIDLDYLNSRQRDWVKIWISPFSDLSLTGSVIPQPKGKARRLITQGLVDIYKARKKELDKIGKPYYLKIWLNDRRFSNSQVVCAIDDCIDFYENTHARPEHSIEIENSGIADVAMKYPEFTWEHRLDEELLNFNELGSPDDYHKMEHYLEEKRWYDNQVKKKHRKITDPNFPDVDYRAFKKGNVWLGEIK</sequence>
<name>A0A1Z8APU4_9FLAO</name>
<dbReference type="EMBL" id="MAAX01000160">
    <property type="protein sequence ID" value="OUS12327.1"/>
    <property type="molecule type" value="Genomic_DNA"/>
</dbReference>
<dbReference type="Proteomes" id="UP000196102">
    <property type="component" value="Unassembled WGS sequence"/>
</dbReference>
<organism evidence="1 2">
    <name type="scientific">Nonlabens dokdonensis</name>
    <dbReference type="NCBI Taxonomy" id="328515"/>
    <lineage>
        <taxon>Bacteria</taxon>
        <taxon>Pseudomonadati</taxon>
        <taxon>Bacteroidota</taxon>
        <taxon>Flavobacteriia</taxon>
        <taxon>Flavobacteriales</taxon>
        <taxon>Flavobacteriaceae</taxon>
        <taxon>Nonlabens</taxon>
    </lineage>
</organism>
<evidence type="ECO:0000313" key="2">
    <source>
        <dbReference type="Proteomes" id="UP000196102"/>
    </source>
</evidence>
<gene>
    <name evidence="1" type="ORF">A9Q93_10355</name>
</gene>
<reference evidence="2" key="1">
    <citation type="journal article" date="2017" name="Proc. Natl. Acad. Sci. U.S.A.">
        <title>Simulation of Deepwater Horizon oil plume reveals substrate specialization within a complex community of hydrocarbon-degraders.</title>
        <authorList>
            <person name="Hu P."/>
            <person name="Dubinsky E.A."/>
            <person name="Probst A.J."/>
            <person name="Wang J."/>
            <person name="Sieber C.M.K."/>
            <person name="Tom L.M."/>
            <person name="Gardinali P."/>
            <person name="Banfield J.F."/>
            <person name="Atlas R.M."/>
            <person name="Andersen G.L."/>
        </authorList>
    </citation>
    <scope>NUCLEOTIDE SEQUENCE [LARGE SCALE GENOMIC DNA]</scope>
</reference>
<comment type="caution">
    <text evidence="1">The sequence shown here is derived from an EMBL/GenBank/DDBJ whole genome shotgun (WGS) entry which is preliminary data.</text>
</comment>
<dbReference type="AlphaFoldDB" id="A0A1Z8APU4"/>
<protein>
    <submittedName>
        <fullName evidence="1">Uncharacterized protein</fullName>
    </submittedName>
</protein>
<evidence type="ECO:0000313" key="1">
    <source>
        <dbReference type="EMBL" id="OUS12327.1"/>
    </source>
</evidence>
<accession>A0A1Z8APU4</accession>
<proteinExistence type="predicted"/>